<keyword evidence="3" id="KW-1185">Reference proteome</keyword>
<sequence>MTPMLFGPPSRQLFGLFHAPERDSNLAVLICMPIGQEAIRAHRLFRVLADRLARSGIAVLRFDYHGTGDSPGEDISGELEGWRRDVCTAHEELHRRVGARRILWLGARLGASVAVLAAKSGHCDPARLILWDPIVDGVRYLDSLRASHVDALERSFCVPDPAWRRRLSKDSDAFTEELLGFAVSPILRQQLRSLTPKSLRLTALHQTTVLADAEDRAAQEWAREEIERRMPVTLSSFQHPLIWTSDPQPNNAMVPAEALQRLTAEAHD</sequence>
<proteinExistence type="predicted"/>
<keyword evidence="2" id="KW-0378">Hydrolase</keyword>
<dbReference type="Gene3D" id="3.40.50.1820">
    <property type="entry name" value="alpha/beta hydrolase"/>
    <property type="match status" value="1"/>
</dbReference>
<dbReference type="InterPro" id="IPR022742">
    <property type="entry name" value="Hydrolase_4"/>
</dbReference>
<evidence type="ECO:0000313" key="3">
    <source>
        <dbReference type="Proteomes" id="UP001365846"/>
    </source>
</evidence>
<evidence type="ECO:0000259" key="1">
    <source>
        <dbReference type="Pfam" id="PF12146"/>
    </source>
</evidence>
<dbReference type="InterPro" id="IPR029058">
    <property type="entry name" value="AB_hydrolase_fold"/>
</dbReference>
<comment type="caution">
    <text evidence="2">The sequence shown here is derived from an EMBL/GenBank/DDBJ whole genome shotgun (WGS) entry which is preliminary data.</text>
</comment>
<dbReference type="EMBL" id="JBBKZU010000009">
    <property type="protein sequence ID" value="MEJ8813620.1"/>
    <property type="molecule type" value="Genomic_DNA"/>
</dbReference>
<reference evidence="2 3" key="1">
    <citation type="submission" date="2024-03" db="EMBL/GenBank/DDBJ databases">
        <title>Novel species of the genus Variovorax.</title>
        <authorList>
            <person name="Liu Q."/>
            <person name="Xin Y.-H."/>
        </authorList>
    </citation>
    <scope>NUCLEOTIDE SEQUENCE [LARGE SCALE GENOMIC DNA]</scope>
    <source>
        <strain evidence="2 3">KACC 18899</strain>
    </source>
</reference>
<dbReference type="GO" id="GO:0016787">
    <property type="term" value="F:hydrolase activity"/>
    <property type="evidence" value="ECO:0007669"/>
    <property type="project" value="UniProtKB-KW"/>
</dbReference>
<dbReference type="Proteomes" id="UP001365846">
    <property type="component" value="Unassembled WGS sequence"/>
</dbReference>
<evidence type="ECO:0000313" key="2">
    <source>
        <dbReference type="EMBL" id="MEJ8813620.1"/>
    </source>
</evidence>
<feature type="domain" description="Serine aminopeptidase S33" evidence="1">
    <location>
        <begin position="45"/>
        <end position="140"/>
    </location>
</feature>
<name>A0ABU8VKT1_9BURK</name>
<organism evidence="2 3">
    <name type="scientific">Variovorax ureilyticus</name>
    <dbReference type="NCBI Taxonomy" id="1836198"/>
    <lineage>
        <taxon>Bacteria</taxon>
        <taxon>Pseudomonadati</taxon>
        <taxon>Pseudomonadota</taxon>
        <taxon>Betaproteobacteria</taxon>
        <taxon>Burkholderiales</taxon>
        <taxon>Comamonadaceae</taxon>
        <taxon>Variovorax</taxon>
    </lineage>
</organism>
<protein>
    <submittedName>
        <fullName evidence="2">Alpha/beta fold hydrolase</fullName>
    </submittedName>
</protein>
<accession>A0ABU8VKT1</accession>
<dbReference type="SUPFAM" id="SSF53474">
    <property type="entry name" value="alpha/beta-Hydrolases"/>
    <property type="match status" value="1"/>
</dbReference>
<dbReference type="RefSeq" id="WP_340358858.1">
    <property type="nucleotide sequence ID" value="NZ_JBBKZU010000009.1"/>
</dbReference>
<dbReference type="Pfam" id="PF12146">
    <property type="entry name" value="Hydrolase_4"/>
    <property type="match status" value="1"/>
</dbReference>
<gene>
    <name evidence="2" type="ORF">WKW77_21215</name>
</gene>